<accession>A0AAD7X574</accession>
<dbReference type="SUPFAM" id="SSF48264">
    <property type="entry name" value="Cytochrome P450"/>
    <property type="match status" value="1"/>
</dbReference>
<comment type="caution">
    <text evidence="18">The sequence shown here is derived from an EMBL/GenBank/DDBJ whole genome shotgun (WGS) entry which is preliminary data.</text>
</comment>
<evidence type="ECO:0000256" key="1">
    <source>
        <dbReference type="ARBA" id="ARBA00001946"/>
    </source>
</evidence>
<dbReference type="InterPro" id="IPR050364">
    <property type="entry name" value="Cytochrome_P450_fung"/>
</dbReference>
<comment type="similarity">
    <text evidence="7">Belongs to the cytochrome P450 family.</text>
</comment>
<evidence type="ECO:0000313" key="19">
    <source>
        <dbReference type="Proteomes" id="UP001215151"/>
    </source>
</evidence>
<feature type="transmembrane region" description="Helical" evidence="17">
    <location>
        <begin position="142"/>
        <end position="159"/>
    </location>
</feature>
<dbReference type="CDD" id="cd13959">
    <property type="entry name" value="PT_UbiA_COQ2"/>
    <property type="match status" value="1"/>
</dbReference>
<comment type="cofactor">
    <cofactor evidence="2">
        <name>heme</name>
        <dbReference type="ChEBI" id="CHEBI:30413"/>
    </cofactor>
</comment>
<dbReference type="GO" id="GO:0005506">
    <property type="term" value="F:iron ion binding"/>
    <property type="evidence" value="ECO:0007669"/>
    <property type="project" value="InterPro"/>
</dbReference>
<evidence type="ECO:0000256" key="2">
    <source>
        <dbReference type="ARBA" id="ARBA00001971"/>
    </source>
</evidence>
<dbReference type="Gene3D" id="1.10.630.10">
    <property type="entry name" value="Cytochrome P450"/>
    <property type="match status" value="2"/>
</dbReference>
<dbReference type="InterPro" id="IPR044878">
    <property type="entry name" value="UbiA_sf"/>
</dbReference>
<keyword evidence="13" id="KW-0560">Oxidoreductase</keyword>
<feature type="transmembrane region" description="Helical" evidence="17">
    <location>
        <begin position="20"/>
        <end position="37"/>
    </location>
</feature>
<evidence type="ECO:0000256" key="9">
    <source>
        <dbReference type="ARBA" id="ARBA00022679"/>
    </source>
</evidence>
<evidence type="ECO:0000256" key="16">
    <source>
        <dbReference type="ARBA" id="ARBA00023136"/>
    </source>
</evidence>
<keyword evidence="8" id="KW-0349">Heme</keyword>
<reference evidence="18" key="1">
    <citation type="submission" date="2022-11" db="EMBL/GenBank/DDBJ databases">
        <title>Genome Sequence of Cubamyces cubensis.</title>
        <authorList>
            <person name="Buettner E."/>
        </authorList>
    </citation>
    <scope>NUCLEOTIDE SEQUENCE</scope>
    <source>
        <strain evidence="18">MPL-01</strain>
    </source>
</reference>
<dbReference type="InterPro" id="IPR000537">
    <property type="entry name" value="UbiA_prenyltransferase"/>
</dbReference>
<comment type="subcellular location">
    <subcellularLocation>
        <location evidence="3">Membrane</location>
        <topology evidence="3">Multi-pass membrane protein</topology>
    </subcellularLocation>
    <subcellularLocation>
        <location evidence="4">Membrane</location>
        <topology evidence="4">Single-pass membrane protein</topology>
    </subcellularLocation>
</comment>
<keyword evidence="14" id="KW-0408">Iron</keyword>
<organism evidence="18 19">
    <name type="scientific">Trametes cubensis</name>
    <dbReference type="NCBI Taxonomy" id="1111947"/>
    <lineage>
        <taxon>Eukaryota</taxon>
        <taxon>Fungi</taxon>
        <taxon>Dikarya</taxon>
        <taxon>Basidiomycota</taxon>
        <taxon>Agaricomycotina</taxon>
        <taxon>Agaricomycetes</taxon>
        <taxon>Polyporales</taxon>
        <taxon>Polyporaceae</taxon>
        <taxon>Trametes</taxon>
    </lineage>
</organism>
<keyword evidence="15" id="KW-0503">Monooxygenase</keyword>
<comment type="cofactor">
    <cofactor evidence="1">
        <name>Mg(2+)</name>
        <dbReference type="ChEBI" id="CHEBI:18420"/>
    </cofactor>
</comment>
<dbReference type="Proteomes" id="UP001215151">
    <property type="component" value="Unassembled WGS sequence"/>
</dbReference>
<dbReference type="Gene3D" id="1.20.120.1780">
    <property type="entry name" value="UbiA prenyltransferase"/>
    <property type="match status" value="1"/>
</dbReference>
<keyword evidence="10 17" id="KW-0812">Transmembrane</keyword>
<evidence type="ECO:0000256" key="12">
    <source>
        <dbReference type="ARBA" id="ARBA00022989"/>
    </source>
</evidence>
<dbReference type="InterPro" id="IPR001128">
    <property type="entry name" value="Cyt_P450"/>
</dbReference>
<comment type="similarity">
    <text evidence="6">Belongs to the UbiA prenyltransferase family.</text>
</comment>
<evidence type="ECO:0000256" key="17">
    <source>
        <dbReference type="SAM" id="Phobius"/>
    </source>
</evidence>
<evidence type="ECO:0000256" key="14">
    <source>
        <dbReference type="ARBA" id="ARBA00023004"/>
    </source>
</evidence>
<evidence type="ECO:0000256" key="6">
    <source>
        <dbReference type="ARBA" id="ARBA00005985"/>
    </source>
</evidence>
<dbReference type="PRINTS" id="PR00463">
    <property type="entry name" value="EP450I"/>
</dbReference>
<evidence type="ECO:0000313" key="18">
    <source>
        <dbReference type="EMBL" id="KAJ8456449.1"/>
    </source>
</evidence>
<dbReference type="InterPro" id="IPR039653">
    <property type="entry name" value="Prenyltransferase"/>
</dbReference>
<dbReference type="GO" id="GO:0016020">
    <property type="term" value="C:membrane"/>
    <property type="evidence" value="ECO:0007669"/>
    <property type="project" value="UniProtKB-SubCell"/>
</dbReference>
<dbReference type="Pfam" id="PF00067">
    <property type="entry name" value="p450"/>
    <property type="match status" value="1"/>
</dbReference>
<dbReference type="PANTHER" id="PTHR46300">
    <property type="entry name" value="P450, PUTATIVE (EUROFUNG)-RELATED-RELATED"/>
    <property type="match status" value="1"/>
</dbReference>
<evidence type="ECO:0000256" key="15">
    <source>
        <dbReference type="ARBA" id="ARBA00023033"/>
    </source>
</evidence>
<dbReference type="GO" id="GO:0016705">
    <property type="term" value="F:oxidoreductase activity, acting on paired donors, with incorporation or reduction of molecular oxygen"/>
    <property type="evidence" value="ECO:0007669"/>
    <property type="project" value="InterPro"/>
</dbReference>
<feature type="transmembrane region" description="Helical" evidence="17">
    <location>
        <begin position="118"/>
        <end position="135"/>
    </location>
</feature>
<keyword evidence="11" id="KW-0479">Metal-binding</keyword>
<protein>
    <submittedName>
        <fullName evidence="18">Uncharacterized protein</fullName>
    </submittedName>
</protein>
<sequence length="619" mass="69144">MRSRIRQTGREVQDQAVGVWFKVGLFGLFFLDVIYPLTKRWTYWPQAWLGLAMTWELPVSWISIQGYTYLETLTVLFCGSVCWTIYYDTIYACQDRRDDVKAGVKSTAVLFGDCVRPILSTFATLFLSSLIYVGYATSAGPWYLAITVAGTATCFVWQLSTVDFDDGGACWKTFKHGTIARARSTNPTNMLAGYVATAALFLTVIALIALSPSKKARLPPGPPPLPVIGNILDLTSHEQWRKVLEWGKHYGDMIYGYHVTANNDPYVKNSQEFMEVSSYAMAGGWVVDFFPLVRYIPGLSFRKTAARWKAKIADWVEKPHQMFKDLPDSPEKRNSFCGMLLLNDEGKIAYESEYEHRVKWLATSMYGPGSDTVYQTVITLSMPSLALCHHPEVLQKAHEQLDEVLGLDRLPTLDDHGGVTETMQSVAPPHILTQDNHYRVYDLPEGSFCVANMWAILHDETLYPDPLAFSPERFESMNAGRSDSVRPAEPYNYAGGVHFADQSLFLAFASILACFDISPLAEANTGKLLLPPLEFAGGAFRCDLLLSGCNQPLEPDPWFIGRHPTPFKCKIVPRRAETAALIEAAIVSSVLSHPHTRLLRHMARALGRAIGHRLCAGVC</sequence>
<feature type="transmembrane region" description="Helical" evidence="17">
    <location>
        <begin position="191"/>
        <end position="210"/>
    </location>
</feature>
<evidence type="ECO:0000256" key="7">
    <source>
        <dbReference type="ARBA" id="ARBA00010617"/>
    </source>
</evidence>
<dbReference type="GO" id="GO:0004497">
    <property type="term" value="F:monooxygenase activity"/>
    <property type="evidence" value="ECO:0007669"/>
    <property type="project" value="UniProtKB-KW"/>
</dbReference>
<evidence type="ECO:0000256" key="5">
    <source>
        <dbReference type="ARBA" id="ARBA00005179"/>
    </source>
</evidence>
<evidence type="ECO:0000256" key="4">
    <source>
        <dbReference type="ARBA" id="ARBA00004167"/>
    </source>
</evidence>
<evidence type="ECO:0000256" key="8">
    <source>
        <dbReference type="ARBA" id="ARBA00022617"/>
    </source>
</evidence>
<dbReference type="FunFam" id="1.20.120.1780:FF:000001">
    <property type="entry name" value="4-hydroxybenzoate octaprenyltransferase"/>
    <property type="match status" value="1"/>
</dbReference>
<dbReference type="InterPro" id="IPR036396">
    <property type="entry name" value="Cyt_P450_sf"/>
</dbReference>
<dbReference type="InterPro" id="IPR002401">
    <property type="entry name" value="Cyt_P450_E_grp-I"/>
</dbReference>
<feature type="transmembrane region" description="Helical" evidence="17">
    <location>
        <begin position="69"/>
        <end position="87"/>
    </location>
</feature>
<keyword evidence="19" id="KW-1185">Reference proteome</keyword>
<proteinExistence type="inferred from homology"/>
<keyword evidence="12 17" id="KW-1133">Transmembrane helix</keyword>
<dbReference type="Gene3D" id="1.10.357.140">
    <property type="entry name" value="UbiA prenyltransferase"/>
    <property type="match status" value="1"/>
</dbReference>
<evidence type="ECO:0000256" key="11">
    <source>
        <dbReference type="ARBA" id="ARBA00022723"/>
    </source>
</evidence>
<evidence type="ECO:0000256" key="10">
    <source>
        <dbReference type="ARBA" id="ARBA00022692"/>
    </source>
</evidence>
<dbReference type="GO" id="GO:0016765">
    <property type="term" value="F:transferase activity, transferring alkyl or aryl (other than methyl) groups"/>
    <property type="evidence" value="ECO:0007669"/>
    <property type="project" value="InterPro"/>
</dbReference>
<dbReference type="PANTHER" id="PTHR46300:SF7">
    <property type="entry name" value="P450, PUTATIVE (EUROFUNG)-RELATED"/>
    <property type="match status" value="1"/>
</dbReference>
<keyword evidence="16 17" id="KW-0472">Membrane</keyword>
<evidence type="ECO:0000256" key="13">
    <source>
        <dbReference type="ARBA" id="ARBA00023002"/>
    </source>
</evidence>
<dbReference type="AlphaFoldDB" id="A0AAD7X574"/>
<dbReference type="GO" id="GO:0020037">
    <property type="term" value="F:heme binding"/>
    <property type="evidence" value="ECO:0007669"/>
    <property type="project" value="InterPro"/>
</dbReference>
<dbReference type="Pfam" id="PF01040">
    <property type="entry name" value="UbiA"/>
    <property type="match status" value="1"/>
</dbReference>
<dbReference type="EMBL" id="JAPEVG010000677">
    <property type="protein sequence ID" value="KAJ8456449.1"/>
    <property type="molecule type" value="Genomic_DNA"/>
</dbReference>
<keyword evidence="9" id="KW-0808">Transferase</keyword>
<evidence type="ECO:0000256" key="3">
    <source>
        <dbReference type="ARBA" id="ARBA00004141"/>
    </source>
</evidence>
<comment type="pathway">
    <text evidence="5">Secondary metabolite biosynthesis.</text>
</comment>
<gene>
    <name evidence="18" type="ORF">ONZ51_g12116</name>
</gene>
<name>A0AAD7X574_9APHY</name>